<dbReference type="GO" id="GO:0004814">
    <property type="term" value="F:arginine-tRNA ligase activity"/>
    <property type="evidence" value="ECO:0007669"/>
    <property type="project" value="InterPro"/>
</dbReference>
<dbReference type="FunFam" id="1.20.58.180:FF:000002">
    <property type="entry name" value="Glycine--tRNA ligase, chloroplastic/mitochondrial 2"/>
    <property type="match status" value="1"/>
</dbReference>
<sequence>MATLALPLVASLLFKPRVSFFVSSPRNACRSLLVRPHSNLAAAASSSSSSAGTAAVATHLEVEDETEAKKESVLTFQQAIQRLQEYWASVGCAVMQCSNTEVGAGTMNPLTFLRVLGPEPWNVAYVEPSIRPDDSRYGENPNRLQRHTQFQVILKPDPGNSQDLFIGSLAALGIDVNKHDIRFVEDNWESPVLGAWGLGWEVWMDGMEITQFTYFQQAGSLQLQPVSVEITYGLERIIMSLQGVDHFKKIQYADGITYGELFLENEKEMSAYYLEHASVHNLQKHFDFFEDEAHSLLKFSLPIPAYDQLLKTSHAFNILDSRGFVSVTERARYFGRMRSLARQCAQLWMKTRESLGHPLGVVTDNDISFCPKGLLEAAAKKVRDDPRPFLLEIGTEELPPHDVVSASEQLKDLVTQLLEKQRLSHDGVEVFATPRRVVIFVDRLHTKQLGSEVEVRGPPTSKAYDSQGHPTKAVEGFCRRYDLALDSLYAKFDGKTEYVYARVMESSRLAVEVLSEELPSTIAKLSFGKSMRWNSQVMFSRPIRWILALHGDVLIPFVFAGILSGKLSRGLRNTPSAIVEVDRAESYSDIMRNAGIAVNVEARKRKILECSKALAKDVNGQILVQESLLDEVVNLVEAPIPVLGKFSESFLVLPKDLLTMVMQKHQRYFALTDAGGHLLPYFIAVANGAIDENVVRRGNEAVLRARYEDAKFFYDLDTRKKFSEFRSQLKGILFHEKLGSMLDKMIRIESVVTNLSMALKVDQEEVETIQKAASLAMSDLATAVVTEFTSLSGIMARHYALRDGYSVQIAEALFEITLPRFSGDILPTTDAGLVLAIADRLDSLIGLFGAGCHPSSTSDPFGLRRISYALVQMLVEKDKNLDLRYALQLAAEVQPIKIDSAIINDVHQFVTRRLEQLLIDKDLSPEVVRAVLAERANWPCSAARSAYKMDNLMKGELLPKVVEAYSRPTRIVRGKDVETDSEVDESAFETDHEKALWNSLLSVQSKIYPDIEVDDFTEISSQLIQPLEHFFDNVFVMVEDERIRKNRLALLKKIADLPKGIADFSLLPGF</sequence>
<evidence type="ECO:0000256" key="1">
    <source>
        <dbReference type="ARBA" id="ARBA00004496"/>
    </source>
</evidence>
<dbReference type="GO" id="GO:0006426">
    <property type="term" value="P:glycyl-tRNA aminoacylation"/>
    <property type="evidence" value="ECO:0007669"/>
    <property type="project" value="InterPro"/>
</dbReference>
<dbReference type="PROSITE" id="PS50861">
    <property type="entry name" value="AA_TRNA_LIGASE_II_GLYAB"/>
    <property type="match status" value="2"/>
</dbReference>
<keyword evidence="4" id="KW-0963">Cytoplasm</keyword>
<dbReference type="GO" id="GO:0004820">
    <property type="term" value="F:glycine-tRNA ligase activity"/>
    <property type="evidence" value="ECO:0007669"/>
    <property type="project" value="UniProtKB-EC"/>
</dbReference>
<dbReference type="Gramene" id="Kaladp0079s0054.1.v1.1">
    <property type="protein sequence ID" value="Kaladp0079s0054.1.v1.1"/>
    <property type="gene ID" value="Kaladp0079s0054.v1.1"/>
</dbReference>
<dbReference type="GO" id="GO:0005524">
    <property type="term" value="F:ATP binding"/>
    <property type="evidence" value="ECO:0007669"/>
    <property type="project" value="UniProtKB-KW"/>
</dbReference>
<evidence type="ECO:0000256" key="11">
    <source>
        <dbReference type="SAM" id="SignalP"/>
    </source>
</evidence>
<comment type="subcellular location">
    <subcellularLocation>
        <location evidence="1">Cytoplasm</location>
    </subcellularLocation>
</comment>
<evidence type="ECO:0000313" key="14">
    <source>
        <dbReference type="Proteomes" id="UP000594263"/>
    </source>
</evidence>
<dbReference type="CDD" id="cd00733">
    <property type="entry name" value="GlyRS_alpha_core"/>
    <property type="match status" value="1"/>
</dbReference>
<dbReference type="PANTHER" id="PTHR30075:SF2">
    <property type="entry name" value="GLYCINE--TRNA LIGASE, CHLOROPLASTIC_MITOCHONDRIAL 2"/>
    <property type="match status" value="1"/>
</dbReference>
<dbReference type="SUPFAM" id="SSF55681">
    <property type="entry name" value="Class II aaRS and biotin synthetases"/>
    <property type="match status" value="1"/>
</dbReference>
<comment type="catalytic activity">
    <reaction evidence="10">
        <text>tRNA(Gly) + glycine + ATP = glycyl-tRNA(Gly) + AMP + diphosphate</text>
        <dbReference type="Rhea" id="RHEA:16013"/>
        <dbReference type="Rhea" id="RHEA-COMP:9664"/>
        <dbReference type="Rhea" id="RHEA-COMP:9683"/>
        <dbReference type="ChEBI" id="CHEBI:30616"/>
        <dbReference type="ChEBI" id="CHEBI:33019"/>
        <dbReference type="ChEBI" id="CHEBI:57305"/>
        <dbReference type="ChEBI" id="CHEBI:78442"/>
        <dbReference type="ChEBI" id="CHEBI:78522"/>
        <dbReference type="ChEBI" id="CHEBI:456215"/>
        <dbReference type="EC" id="6.1.1.14"/>
    </reaction>
</comment>
<dbReference type="Gene3D" id="1.20.58.180">
    <property type="entry name" value="Class II aaRS and biotin synthetases, domain 2"/>
    <property type="match status" value="1"/>
</dbReference>
<accession>A0A7N0UR89</accession>
<dbReference type="NCBIfam" id="TIGR00211">
    <property type="entry name" value="glyS"/>
    <property type="match status" value="1"/>
</dbReference>
<keyword evidence="8" id="KW-0648">Protein biosynthesis</keyword>
<dbReference type="HAMAP" id="MF_00254">
    <property type="entry name" value="Gly_tRNA_synth_alpha"/>
    <property type="match status" value="1"/>
</dbReference>
<dbReference type="FunFam" id="3.30.930.10:FF:000006">
    <property type="entry name" value="Glycine--tRNA ligase alpha subunit"/>
    <property type="match status" value="1"/>
</dbReference>
<dbReference type="GO" id="GO:0006420">
    <property type="term" value="P:arginyl-tRNA aminoacylation"/>
    <property type="evidence" value="ECO:0007669"/>
    <property type="project" value="InterPro"/>
</dbReference>
<keyword evidence="11" id="KW-0732">Signal</keyword>
<evidence type="ECO:0000256" key="9">
    <source>
        <dbReference type="ARBA" id="ARBA00023146"/>
    </source>
</evidence>
<dbReference type="Proteomes" id="UP000594263">
    <property type="component" value="Unplaced"/>
</dbReference>
<dbReference type="InterPro" id="IPR045864">
    <property type="entry name" value="aa-tRNA-synth_II/BPL/LPL"/>
</dbReference>
<evidence type="ECO:0000259" key="12">
    <source>
        <dbReference type="Pfam" id="PF05746"/>
    </source>
</evidence>
<dbReference type="GO" id="GO:0045995">
    <property type="term" value="P:regulation of embryonic development"/>
    <property type="evidence" value="ECO:0007669"/>
    <property type="project" value="EnsemblPlants"/>
</dbReference>
<dbReference type="InterPro" id="IPR008909">
    <property type="entry name" value="DALR_anticod-bd"/>
</dbReference>
<feature type="chain" id="PRO_5033597569" description="glycine--tRNA ligase" evidence="11">
    <location>
        <begin position="21"/>
        <end position="1070"/>
    </location>
</feature>
<keyword evidence="9" id="KW-0030">Aminoacyl-tRNA synthetase</keyword>
<name>A0A7N0UR89_KALFE</name>
<organism evidence="13 14">
    <name type="scientific">Kalanchoe fedtschenkoi</name>
    <name type="common">Lavender scallops</name>
    <name type="synonym">South American air plant</name>
    <dbReference type="NCBI Taxonomy" id="63787"/>
    <lineage>
        <taxon>Eukaryota</taxon>
        <taxon>Viridiplantae</taxon>
        <taxon>Streptophyta</taxon>
        <taxon>Embryophyta</taxon>
        <taxon>Tracheophyta</taxon>
        <taxon>Spermatophyta</taxon>
        <taxon>Magnoliopsida</taxon>
        <taxon>eudicotyledons</taxon>
        <taxon>Gunneridae</taxon>
        <taxon>Pentapetalae</taxon>
        <taxon>Saxifragales</taxon>
        <taxon>Crassulaceae</taxon>
        <taxon>Kalanchoe</taxon>
    </lineage>
</organism>
<dbReference type="EC" id="6.1.1.14" evidence="3"/>
<dbReference type="HAMAP" id="MF_00255">
    <property type="entry name" value="Gly_tRNA_synth_beta"/>
    <property type="match status" value="1"/>
</dbReference>
<keyword evidence="6" id="KW-0547">Nucleotide-binding</keyword>
<dbReference type="PRINTS" id="PR01044">
    <property type="entry name" value="TRNASYNTHGA"/>
</dbReference>
<keyword evidence="14" id="KW-1185">Reference proteome</keyword>
<dbReference type="EnsemblPlants" id="Kaladp0079s0054.2.v1.1">
    <property type="protein sequence ID" value="Kaladp0079s0054.2.v1.1"/>
    <property type="gene ID" value="Kaladp0079s0054.v1.1"/>
</dbReference>
<dbReference type="InterPro" id="IPR006194">
    <property type="entry name" value="Gly-tRNA-synth_heterodimer"/>
</dbReference>
<comment type="similarity">
    <text evidence="2">Belongs to the class-II aminoacyl-tRNA synthetase family.</text>
</comment>
<evidence type="ECO:0000256" key="4">
    <source>
        <dbReference type="ARBA" id="ARBA00022490"/>
    </source>
</evidence>
<dbReference type="Pfam" id="PF02092">
    <property type="entry name" value="tRNA_synt_2f"/>
    <property type="match status" value="1"/>
</dbReference>
<dbReference type="NCBIfam" id="TIGR00388">
    <property type="entry name" value="glyQ"/>
    <property type="match status" value="1"/>
</dbReference>
<evidence type="ECO:0000256" key="7">
    <source>
        <dbReference type="ARBA" id="ARBA00022840"/>
    </source>
</evidence>
<dbReference type="NCBIfam" id="NF006827">
    <property type="entry name" value="PRK09348.1"/>
    <property type="match status" value="1"/>
</dbReference>
<evidence type="ECO:0000256" key="8">
    <source>
        <dbReference type="ARBA" id="ARBA00022917"/>
    </source>
</evidence>
<proteinExistence type="inferred from homology"/>
<keyword evidence="7" id="KW-0067">ATP-binding</keyword>
<dbReference type="OMA" id="LPIPKRM"/>
<feature type="signal peptide" evidence="11">
    <location>
        <begin position="1"/>
        <end position="20"/>
    </location>
</feature>
<dbReference type="AlphaFoldDB" id="A0A7N0UR89"/>
<evidence type="ECO:0000256" key="2">
    <source>
        <dbReference type="ARBA" id="ARBA00008226"/>
    </source>
</evidence>
<dbReference type="InterPro" id="IPR002310">
    <property type="entry name" value="Gly-tRNA_ligase_asu"/>
</dbReference>
<dbReference type="Gene3D" id="3.30.930.10">
    <property type="entry name" value="Bira Bifunctional Protein, Domain 2"/>
    <property type="match status" value="1"/>
</dbReference>
<dbReference type="GO" id="GO:0005739">
    <property type="term" value="C:mitochondrion"/>
    <property type="evidence" value="ECO:0007669"/>
    <property type="project" value="EnsemblPlants"/>
</dbReference>
<evidence type="ECO:0000256" key="6">
    <source>
        <dbReference type="ARBA" id="ARBA00022741"/>
    </source>
</evidence>
<evidence type="ECO:0000256" key="10">
    <source>
        <dbReference type="ARBA" id="ARBA00047937"/>
    </source>
</evidence>
<dbReference type="GO" id="GO:0009793">
    <property type="term" value="P:embryo development ending in seed dormancy"/>
    <property type="evidence" value="ECO:0007669"/>
    <property type="project" value="EnsemblPlants"/>
</dbReference>
<dbReference type="Pfam" id="PF05746">
    <property type="entry name" value="DALR_1"/>
    <property type="match status" value="1"/>
</dbReference>
<dbReference type="InterPro" id="IPR015944">
    <property type="entry name" value="Gly-tRNA-synth_bsu"/>
</dbReference>
<keyword evidence="5" id="KW-0436">Ligase</keyword>
<evidence type="ECO:0000256" key="3">
    <source>
        <dbReference type="ARBA" id="ARBA00012829"/>
    </source>
</evidence>
<dbReference type="PANTHER" id="PTHR30075">
    <property type="entry name" value="GLYCYL-TRNA SYNTHETASE"/>
    <property type="match status" value="1"/>
</dbReference>
<dbReference type="SUPFAM" id="SSF109604">
    <property type="entry name" value="HD-domain/PDEase-like"/>
    <property type="match status" value="1"/>
</dbReference>
<evidence type="ECO:0000313" key="13">
    <source>
        <dbReference type="EnsemblPlants" id="Kaladp0079s0054.1.v1.1"/>
    </source>
</evidence>
<dbReference type="EnsemblPlants" id="Kaladp0079s0054.1.v1.1">
    <property type="protein sequence ID" value="Kaladp0079s0054.1.v1.1"/>
    <property type="gene ID" value="Kaladp0079s0054.v1.1"/>
</dbReference>
<reference evidence="13" key="1">
    <citation type="submission" date="2021-01" db="UniProtKB">
        <authorList>
            <consortium name="EnsemblPlants"/>
        </authorList>
    </citation>
    <scope>IDENTIFICATION</scope>
</reference>
<feature type="domain" description="DALR anticodon binding" evidence="12">
    <location>
        <begin position="963"/>
        <end position="1055"/>
    </location>
</feature>
<protein>
    <recommendedName>
        <fullName evidence="3">glycine--tRNA ligase</fullName>
        <ecNumber evidence="3">6.1.1.14</ecNumber>
    </recommendedName>
</protein>
<dbReference type="Gramene" id="Kaladp0079s0054.2.v1.1">
    <property type="protein sequence ID" value="Kaladp0079s0054.2.v1.1"/>
    <property type="gene ID" value="Kaladp0079s0054.v1.1"/>
</dbReference>
<dbReference type="GO" id="GO:0009570">
    <property type="term" value="C:chloroplast stroma"/>
    <property type="evidence" value="ECO:0007669"/>
    <property type="project" value="TreeGrafter"/>
</dbReference>
<dbReference type="Pfam" id="PF02091">
    <property type="entry name" value="tRNA-synt_2e"/>
    <property type="match status" value="1"/>
</dbReference>
<evidence type="ECO:0000256" key="5">
    <source>
        <dbReference type="ARBA" id="ARBA00022598"/>
    </source>
</evidence>